<feature type="transmembrane region" description="Helical" evidence="1">
    <location>
        <begin position="154"/>
        <end position="176"/>
    </location>
</feature>
<keyword evidence="1" id="KW-0472">Membrane</keyword>
<dbReference type="EMBL" id="PYAX01000021">
    <property type="protein sequence ID" value="PSL51374.1"/>
    <property type="molecule type" value="Genomic_DNA"/>
</dbReference>
<keyword evidence="1" id="KW-1133">Transmembrane helix</keyword>
<feature type="transmembrane region" description="Helical" evidence="1">
    <location>
        <begin position="21"/>
        <end position="44"/>
    </location>
</feature>
<dbReference type="AlphaFoldDB" id="A0A2P8HYY5"/>
<gene>
    <name evidence="2" type="ORF">B0I31_1213</name>
</gene>
<proteinExistence type="predicted"/>
<organism evidence="2 3">
    <name type="scientific">Saccharothrix carnea</name>
    <dbReference type="NCBI Taxonomy" id="1280637"/>
    <lineage>
        <taxon>Bacteria</taxon>
        <taxon>Bacillati</taxon>
        <taxon>Actinomycetota</taxon>
        <taxon>Actinomycetes</taxon>
        <taxon>Pseudonocardiales</taxon>
        <taxon>Pseudonocardiaceae</taxon>
        <taxon>Saccharothrix</taxon>
    </lineage>
</organism>
<keyword evidence="3" id="KW-1185">Reference proteome</keyword>
<evidence type="ECO:0000313" key="3">
    <source>
        <dbReference type="Proteomes" id="UP000241118"/>
    </source>
</evidence>
<evidence type="ECO:0000313" key="2">
    <source>
        <dbReference type="EMBL" id="PSL51374.1"/>
    </source>
</evidence>
<comment type="caution">
    <text evidence="2">The sequence shown here is derived from an EMBL/GenBank/DDBJ whole genome shotgun (WGS) entry which is preliminary data.</text>
</comment>
<accession>A0A2P8HYY5</accession>
<dbReference type="OrthoDB" id="3686851at2"/>
<reference evidence="2 3" key="1">
    <citation type="submission" date="2018-03" db="EMBL/GenBank/DDBJ databases">
        <title>Genomic Encyclopedia of Type Strains, Phase III (KMG-III): the genomes of soil and plant-associated and newly described type strains.</title>
        <authorList>
            <person name="Whitman W."/>
        </authorList>
    </citation>
    <scope>NUCLEOTIDE SEQUENCE [LARGE SCALE GENOMIC DNA]</scope>
    <source>
        <strain evidence="2 3">CGMCC 4.7097</strain>
    </source>
</reference>
<dbReference type="RefSeq" id="WP_106619890.1">
    <property type="nucleotide sequence ID" value="NZ_PYAX01000021.1"/>
</dbReference>
<protein>
    <submittedName>
        <fullName evidence="2">Uncharacterized protein</fullName>
    </submittedName>
</protein>
<keyword evidence="1" id="KW-0812">Transmembrane</keyword>
<sequence length="187" mass="20549">MSDRIHVLTAIYQSDRADRATNFTISLATMGAAVTYLIGTVAFYDKLDLLHWAIALLPLPLLCIAAFHALLLNLAAIRAHSILILEEALLTTTRTTDTHDVDHTHIGTSATERATNIHTAPRVVTVATLIAYGGIGLIYPLYTGLMLVKATRHLHTWIILPSTVYLALLAAITLMWRRSINNLKIST</sequence>
<feature type="transmembrane region" description="Helical" evidence="1">
    <location>
        <begin position="123"/>
        <end position="142"/>
    </location>
</feature>
<dbReference type="Proteomes" id="UP000241118">
    <property type="component" value="Unassembled WGS sequence"/>
</dbReference>
<evidence type="ECO:0000256" key="1">
    <source>
        <dbReference type="SAM" id="Phobius"/>
    </source>
</evidence>
<feature type="transmembrane region" description="Helical" evidence="1">
    <location>
        <begin position="50"/>
        <end position="72"/>
    </location>
</feature>
<name>A0A2P8HYY5_SACCR</name>